<dbReference type="InterPro" id="IPR011551">
    <property type="entry name" value="NTP_PyrPHydrolase_MazG"/>
</dbReference>
<dbReference type="HOGENOM" id="CLU_038356_0_1_10"/>
<evidence type="ECO:0000313" key="6">
    <source>
        <dbReference type="EMBL" id="EAR14955.1"/>
    </source>
</evidence>
<dbReference type="EMBL" id="CP001712">
    <property type="protein sequence ID" value="EAR14955.1"/>
    <property type="molecule type" value="Genomic_DNA"/>
</dbReference>
<dbReference type="SUPFAM" id="SSF101386">
    <property type="entry name" value="all-alpha NTP pyrophosphatases"/>
    <property type="match status" value="2"/>
</dbReference>
<dbReference type="InterPro" id="IPR048015">
    <property type="entry name" value="NTP-PPase_MazG-like_N"/>
</dbReference>
<organism evidence="6 7">
    <name type="scientific">Robiginitalea biformata (strain ATCC BAA-864 / DSM 15991 / KCTC 12146 / HTCC2501)</name>
    <dbReference type="NCBI Taxonomy" id="313596"/>
    <lineage>
        <taxon>Bacteria</taxon>
        <taxon>Pseudomonadati</taxon>
        <taxon>Bacteroidota</taxon>
        <taxon>Flavobacteriia</taxon>
        <taxon>Flavobacteriales</taxon>
        <taxon>Flavobacteriaceae</taxon>
        <taxon>Robiginitalea</taxon>
    </lineage>
</organism>
<dbReference type="KEGG" id="rbi:RB2501_11532"/>
<dbReference type="AlphaFoldDB" id="A4CMR3"/>
<dbReference type="GO" id="GO:0047693">
    <property type="term" value="F:ATP diphosphatase activity"/>
    <property type="evidence" value="ECO:0007669"/>
    <property type="project" value="UniProtKB-EC"/>
</dbReference>
<feature type="domain" description="NTP pyrophosphohydrolase MazG-like" evidence="5">
    <location>
        <begin position="162"/>
        <end position="224"/>
    </location>
</feature>
<dbReference type="GO" id="GO:0046047">
    <property type="term" value="P:TTP catabolic process"/>
    <property type="evidence" value="ECO:0007669"/>
    <property type="project" value="TreeGrafter"/>
</dbReference>
<keyword evidence="7" id="KW-1185">Reference proteome</keyword>
<dbReference type="EC" id="3.6.1.8" evidence="3"/>
<accession>A4CMR3</accession>
<dbReference type="FunFam" id="1.10.287.1080:FF:000003">
    <property type="entry name" value="Nucleoside triphosphate pyrophosphohydrolase"/>
    <property type="match status" value="1"/>
</dbReference>
<comment type="catalytic activity">
    <reaction evidence="1">
        <text>ATP + H2O = AMP + diphosphate + H(+)</text>
        <dbReference type="Rhea" id="RHEA:14245"/>
        <dbReference type="ChEBI" id="CHEBI:15377"/>
        <dbReference type="ChEBI" id="CHEBI:15378"/>
        <dbReference type="ChEBI" id="CHEBI:30616"/>
        <dbReference type="ChEBI" id="CHEBI:33019"/>
        <dbReference type="ChEBI" id="CHEBI:456215"/>
        <dbReference type="EC" id="3.6.1.8"/>
    </reaction>
</comment>
<dbReference type="GO" id="GO:0046061">
    <property type="term" value="P:dATP catabolic process"/>
    <property type="evidence" value="ECO:0007669"/>
    <property type="project" value="TreeGrafter"/>
</dbReference>
<dbReference type="Gene3D" id="1.10.287.1080">
    <property type="entry name" value="MazG-like"/>
    <property type="match status" value="2"/>
</dbReference>
<evidence type="ECO:0000259" key="5">
    <source>
        <dbReference type="Pfam" id="PF03819"/>
    </source>
</evidence>
<dbReference type="STRING" id="313596.RB2501_11532"/>
<dbReference type="InterPro" id="IPR048011">
    <property type="entry name" value="NTP-PPase_MazG-like_C"/>
</dbReference>
<dbReference type="InterPro" id="IPR004518">
    <property type="entry name" value="MazG-like_dom"/>
</dbReference>
<dbReference type="GO" id="GO:0046052">
    <property type="term" value="P:UTP catabolic process"/>
    <property type="evidence" value="ECO:0007669"/>
    <property type="project" value="TreeGrafter"/>
</dbReference>
<proteinExistence type="inferred from homology"/>
<dbReference type="NCBIfam" id="NF007113">
    <property type="entry name" value="PRK09562.1"/>
    <property type="match status" value="1"/>
</dbReference>
<feature type="domain" description="NTP pyrophosphohydrolase MazG-like" evidence="5">
    <location>
        <begin position="31"/>
        <end position="103"/>
    </location>
</feature>
<evidence type="ECO:0000256" key="3">
    <source>
        <dbReference type="ARBA" id="ARBA00066372"/>
    </source>
</evidence>
<gene>
    <name evidence="6" type="ordered locus">RB2501_11532</name>
</gene>
<dbReference type="GO" id="GO:0006203">
    <property type="term" value="P:dGTP catabolic process"/>
    <property type="evidence" value="ECO:0007669"/>
    <property type="project" value="TreeGrafter"/>
</dbReference>
<evidence type="ECO:0000256" key="4">
    <source>
        <dbReference type="ARBA" id="ARBA00074799"/>
    </source>
</evidence>
<dbReference type="RefSeq" id="WP_015754276.1">
    <property type="nucleotide sequence ID" value="NC_013222.1"/>
</dbReference>
<evidence type="ECO:0000256" key="2">
    <source>
        <dbReference type="ARBA" id="ARBA00061115"/>
    </source>
</evidence>
<reference evidence="6 7" key="1">
    <citation type="journal article" date="2009" name="J. Bacteriol.">
        <title>Complete genome sequence of Robiginitalea biformata HTCC2501.</title>
        <authorList>
            <person name="Oh H.M."/>
            <person name="Giovannoni S.J."/>
            <person name="Lee K."/>
            <person name="Ferriera S."/>
            <person name="Johnson J."/>
            <person name="Cho J.C."/>
        </authorList>
    </citation>
    <scope>NUCLEOTIDE SEQUENCE [LARGE SCALE GENOMIC DNA]</scope>
    <source>
        <strain evidence="7">ATCC BAA-864 / HTCC2501 / KCTC 12146</strain>
    </source>
</reference>
<dbReference type="FunFam" id="1.10.287.1080:FF:000001">
    <property type="entry name" value="Nucleoside triphosphate pyrophosphohydrolase"/>
    <property type="match status" value="1"/>
</dbReference>
<dbReference type="PANTHER" id="PTHR30522:SF0">
    <property type="entry name" value="NUCLEOSIDE TRIPHOSPHATE PYROPHOSPHOHYDROLASE"/>
    <property type="match status" value="1"/>
</dbReference>
<dbReference type="eggNOG" id="COG3956">
    <property type="taxonomic scope" value="Bacteria"/>
</dbReference>
<comment type="similarity">
    <text evidence="2">Belongs to the nucleoside triphosphate pyrophosphohydrolase family.</text>
</comment>
<dbReference type="GO" id="GO:0046081">
    <property type="term" value="P:dUTP catabolic process"/>
    <property type="evidence" value="ECO:0007669"/>
    <property type="project" value="TreeGrafter"/>
</dbReference>
<dbReference type="Pfam" id="PF03819">
    <property type="entry name" value="MazG"/>
    <property type="match status" value="2"/>
</dbReference>
<dbReference type="OrthoDB" id="9808939at2"/>
<name>A4CMR3_ROBBH</name>
<sequence length="258" mass="29453">MNTREKQLQAIDRLLTIMDELREGCPWDRKQTMQTLRQLTIEETYELGDAILDNDLEEVKGELGDLLLHIVFYARVGSETGHFDIGDVAEAICEKLIRRHPHIYGDTEVADEADVKANWERIKLREGKKSVLQGVPAGLPALVKANRIQEKVAGVGFDWEQPEQVLDKVREELGELEAERRAGNADALEAEMGDVFFSLVNYARFLGINPENALERTNKKFMARFDFLESRAREAGRELSDMTLAEMDVHWEEAKKQP</sequence>
<dbReference type="GO" id="GO:0006950">
    <property type="term" value="P:response to stress"/>
    <property type="evidence" value="ECO:0007669"/>
    <property type="project" value="UniProtKB-ARBA"/>
</dbReference>
<protein>
    <recommendedName>
        <fullName evidence="4">Nucleoside triphosphate pyrophosphohydrolase</fullName>
        <ecNumber evidence="3">3.6.1.8</ecNumber>
    </recommendedName>
</protein>
<evidence type="ECO:0000256" key="1">
    <source>
        <dbReference type="ARBA" id="ARBA00052141"/>
    </source>
</evidence>
<evidence type="ECO:0000313" key="7">
    <source>
        <dbReference type="Proteomes" id="UP000009049"/>
    </source>
</evidence>
<dbReference type="CDD" id="cd11529">
    <property type="entry name" value="NTP-PPase_MazG_Cterm"/>
    <property type="match status" value="1"/>
</dbReference>
<dbReference type="NCBIfam" id="TIGR00444">
    <property type="entry name" value="mazG"/>
    <property type="match status" value="1"/>
</dbReference>
<dbReference type="Proteomes" id="UP000009049">
    <property type="component" value="Chromosome"/>
</dbReference>
<dbReference type="CDD" id="cd11528">
    <property type="entry name" value="NTP-PPase_MazG_Nterm"/>
    <property type="match status" value="1"/>
</dbReference>
<dbReference type="GO" id="GO:0046076">
    <property type="term" value="P:dTTP catabolic process"/>
    <property type="evidence" value="ECO:0007669"/>
    <property type="project" value="TreeGrafter"/>
</dbReference>
<dbReference type="PANTHER" id="PTHR30522">
    <property type="entry name" value="NUCLEOSIDE TRIPHOSPHATE PYROPHOSPHOHYDROLASE"/>
    <property type="match status" value="1"/>
</dbReference>